<keyword evidence="2 6" id="KW-0662">Pyridine nucleotide biosynthesis</keyword>
<evidence type="ECO:0000259" key="7">
    <source>
        <dbReference type="Pfam" id="PF01958"/>
    </source>
</evidence>
<dbReference type="EC" id="1.4.1.21" evidence="6"/>
<dbReference type="InterPro" id="IPR020626">
    <property type="entry name" value="Asp_DH_prok"/>
</dbReference>
<dbReference type="HAMAP" id="MF_01265">
    <property type="entry name" value="NadX"/>
    <property type="match status" value="1"/>
</dbReference>
<dbReference type="PROSITE" id="PS51257">
    <property type="entry name" value="PROKAR_LIPOPROTEIN"/>
    <property type="match status" value="1"/>
</dbReference>
<dbReference type="EMBL" id="BAABLW010000002">
    <property type="protein sequence ID" value="GAA4912016.1"/>
    <property type="molecule type" value="Genomic_DNA"/>
</dbReference>
<feature type="active site" evidence="6">
    <location>
        <position position="220"/>
    </location>
</feature>
<dbReference type="Pfam" id="PF03447">
    <property type="entry name" value="NAD_binding_3"/>
    <property type="match status" value="1"/>
</dbReference>
<keyword evidence="3 6" id="KW-0521">NADP</keyword>
<reference evidence="10" key="1">
    <citation type="journal article" date="2019" name="Int. J. Syst. Evol. Microbiol.">
        <title>The Global Catalogue of Microorganisms (GCM) 10K type strain sequencing project: providing services to taxonomists for standard genome sequencing and annotation.</title>
        <authorList>
            <consortium name="The Broad Institute Genomics Platform"/>
            <consortium name="The Broad Institute Genome Sequencing Center for Infectious Disease"/>
            <person name="Wu L."/>
            <person name="Ma J."/>
        </authorList>
    </citation>
    <scope>NUCLEOTIDE SEQUENCE [LARGE SCALE GENOMIC DNA]</scope>
    <source>
        <strain evidence="10">JCM 19129</strain>
    </source>
</reference>
<feature type="domain" description="Aspartate/homoserine dehydrogenase NAD-binding" evidence="8">
    <location>
        <begin position="11"/>
        <end position="120"/>
    </location>
</feature>
<comment type="function">
    <text evidence="6">Specifically catalyzes the NAD or NADP-dependent dehydrogenation of L-aspartate to iminoaspartate.</text>
</comment>
<gene>
    <name evidence="6" type="primary">nadX</name>
    <name evidence="9" type="ORF">GCM10025790_03050</name>
</gene>
<keyword evidence="4 6" id="KW-0560">Oxidoreductase</keyword>
<dbReference type="Gene3D" id="3.40.50.720">
    <property type="entry name" value="NAD(P)-binding Rossmann-like Domain"/>
    <property type="match status" value="1"/>
</dbReference>
<dbReference type="InterPro" id="IPR005106">
    <property type="entry name" value="Asp/hSer_DH_NAD-bd"/>
</dbReference>
<dbReference type="SUPFAM" id="SSF55347">
    <property type="entry name" value="Glyceraldehyde-3-phosphate dehydrogenase-like, C-terminal domain"/>
    <property type="match status" value="1"/>
</dbReference>
<dbReference type="PANTHER" id="PTHR31873">
    <property type="entry name" value="L-ASPARTATE DEHYDROGENASE-RELATED"/>
    <property type="match status" value="1"/>
</dbReference>
<evidence type="ECO:0000256" key="6">
    <source>
        <dbReference type="HAMAP-Rule" id="MF_01265"/>
    </source>
</evidence>
<dbReference type="RefSeq" id="WP_345476367.1">
    <property type="nucleotide sequence ID" value="NZ_BAABLW010000002.1"/>
</dbReference>
<dbReference type="NCBIfam" id="NF009828">
    <property type="entry name" value="PRK13303.1-3"/>
    <property type="match status" value="1"/>
</dbReference>
<dbReference type="NCBIfam" id="NF009827">
    <property type="entry name" value="PRK13303.1-2"/>
    <property type="match status" value="1"/>
</dbReference>
<sequence>MREPARLAILGMGAMGQSCLEGLRERLPQTQFAFLEREHRIHRLSEEASARGFSDVTELLDWQPDLLVECAGHSAVRDAVPEALRRGVDVVIASLGVLGDDQLKMTLDEAAESSGARLTVVSGAIGGLDALRAGMLAGVDSVVYEGRKPPSAWRGSAAEELCALAQLEHAEVFFEGSARAAAAQFPKNANVTAAVALAGVGFDSTVVRLIADPHAKENSHTVDVEGAFGRLRIVLTNHPLPQNPKTSWLAALSVQEAVLRRVEAIGF</sequence>
<comment type="catalytic activity">
    <reaction evidence="6">
        <text>L-aspartate + NADP(+) + H2O = oxaloacetate + NH4(+) + NADPH + H(+)</text>
        <dbReference type="Rhea" id="RHEA:11784"/>
        <dbReference type="ChEBI" id="CHEBI:15377"/>
        <dbReference type="ChEBI" id="CHEBI:15378"/>
        <dbReference type="ChEBI" id="CHEBI:16452"/>
        <dbReference type="ChEBI" id="CHEBI:28938"/>
        <dbReference type="ChEBI" id="CHEBI:29991"/>
        <dbReference type="ChEBI" id="CHEBI:57783"/>
        <dbReference type="ChEBI" id="CHEBI:58349"/>
        <dbReference type="EC" id="1.4.1.21"/>
    </reaction>
</comment>
<dbReference type="SUPFAM" id="SSF51735">
    <property type="entry name" value="NAD(P)-binding Rossmann-fold domains"/>
    <property type="match status" value="1"/>
</dbReference>
<comment type="pathway">
    <text evidence="6">Cofactor biosynthesis; NAD(+) biosynthesis; iminoaspartate from L-aspartate (dehydrogenase route): step 1/1.</text>
</comment>
<keyword evidence="5 6" id="KW-0520">NAD</keyword>
<dbReference type="PIRSF" id="PIRSF005227">
    <property type="entry name" value="Asp_dh_NAD_syn"/>
    <property type="match status" value="1"/>
</dbReference>
<dbReference type="PANTHER" id="PTHR31873:SF6">
    <property type="entry name" value="ASPARTATE DEHYDROGENASE DOMAIN-CONTAINING PROTEIN"/>
    <property type="match status" value="1"/>
</dbReference>
<dbReference type="InterPro" id="IPR011182">
    <property type="entry name" value="L-Asp_DH"/>
</dbReference>
<evidence type="ECO:0000256" key="4">
    <source>
        <dbReference type="ARBA" id="ARBA00023002"/>
    </source>
</evidence>
<evidence type="ECO:0000259" key="8">
    <source>
        <dbReference type="Pfam" id="PF03447"/>
    </source>
</evidence>
<dbReference type="InterPro" id="IPR002811">
    <property type="entry name" value="Asp_DH"/>
</dbReference>
<comment type="catalytic activity">
    <reaction evidence="6">
        <text>L-aspartate + NAD(+) + H2O = oxaloacetate + NH4(+) + NADH + H(+)</text>
        <dbReference type="Rhea" id="RHEA:11788"/>
        <dbReference type="ChEBI" id="CHEBI:15377"/>
        <dbReference type="ChEBI" id="CHEBI:15378"/>
        <dbReference type="ChEBI" id="CHEBI:16452"/>
        <dbReference type="ChEBI" id="CHEBI:28938"/>
        <dbReference type="ChEBI" id="CHEBI:29991"/>
        <dbReference type="ChEBI" id="CHEBI:57540"/>
        <dbReference type="ChEBI" id="CHEBI:57945"/>
        <dbReference type="EC" id="1.4.1.21"/>
    </reaction>
</comment>
<evidence type="ECO:0000256" key="5">
    <source>
        <dbReference type="ARBA" id="ARBA00023027"/>
    </source>
</evidence>
<protein>
    <recommendedName>
        <fullName evidence="6">L-aspartate dehydrogenase</fullName>
        <ecNumber evidence="6">1.4.1.21</ecNumber>
    </recommendedName>
</protein>
<accession>A0ABP9FQU1</accession>
<comment type="miscellaneous">
    <text evidence="6">The iminoaspartate product is unstable in aqueous solution and can decompose to oxaloacetate and ammonia.</text>
</comment>
<comment type="similarity">
    <text evidence="1 6">Belongs to the L-aspartate dehydrogenase family.</text>
</comment>
<feature type="binding site" evidence="6">
    <location>
        <position position="190"/>
    </location>
    <ligand>
        <name>NAD(+)</name>
        <dbReference type="ChEBI" id="CHEBI:57540"/>
    </ligand>
</feature>
<evidence type="ECO:0000313" key="10">
    <source>
        <dbReference type="Proteomes" id="UP001500368"/>
    </source>
</evidence>
<evidence type="ECO:0000256" key="1">
    <source>
        <dbReference type="ARBA" id="ARBA00008331"/>
    </source>
</evidence>
<dbReference type="Gene3D" id="3.30.360.10">
    <property type="entry name" value="Dihydrodipicolinate Reductase, domain 2"/>
    <property type="match status" value="1"/>
</dbReference>
<feature type="domain" description="Aspartate dehydrogenase" evidence="7">
    <location>
        <begin position="168"/>
        <end position="254"/>
    </location>
</feature>
<dbReference type="Pfam" id="PF01958">
    <property type="entry name" value="Asp_DH_C"/>
    <property type="match status" value="1"/>
</dbReference>
<organism evidence="9 10">
    <name type="scientific">Nesterenkonia rhizosphaerae</name>
    <dbReference type="NCBI Taxonomy" id="1348272"/>
    <lineage>
        <taxon>Bacteria</taxon>
        <taxon>Bacillati</taxon>
        <taxon>Actinomycetota</taxon>
        <taxon>Actinomycetes</taxon>
        <taxon>Micrococcales</taxon>
        <taxon>Micrococcaceae</taxon>
        <taxon>Nesterenkonia</taxon>
    </lineage>
</organism>
<evidence type="ECO:0000313" key="9">
    <source>
        <dbReference type="EMBL" id="GAA4912016.1"/>
    </source>
</evidence>
<dbReference type="InterPro" id="IPR036291">
    <property type="entry name" value="NAD(P)-bd_dom_sf"/>
</dbReference>
<dbReference type="Proteomes" id="UP001500368">
    <property type="component" value="Unassembled WGS sequence"/>
</dbReference>
<proteinExistence type="inferred from homology"/>
<feature type="binding site" evidence="6">
    <location>
        <position position="124"/>
    </location>
    <ligand>
        <name>NAD(+)</name>
        <dbReference type="ChEBI" id="CHEBI:57540"/>
    </ligand>
</feature>
<keyword evidence="10" id="KW-1185">Reference proteome</keyword>
<name>A0ABP9FQU1_9MICC</name>
<comment type="caution">
    <text evidence="9">The sequence shown here is derived from an EMBL/GenBank/DDBJ whole genome shotgun (WGS) entry which is preliminary data.</text>
</comment>
<evidence type="ECO:0000256" key="3">
    <source>
        <dbReference type="ARBA" id="ARBA00022857"/>
    </source>
</evidence>
<evidence type="ECO:0000256" key="2">
    <source>
        <dbReference type="ARBA" id="ARBA00022642"/>
    </source>
</evidence>